<sequence length="37" mass="4575">MKTEKGIRTSHWHRFFLICEIRQIRVNPWFRTAVIGF</sequence>
<dbReference type="KEGG" id="dmm:dnm_085380"/>
<name>A0A975GTT3_9BACT</name>
<keyword evidence="2" id="KW-1185">Reference proteome</keyword>
<accession>A0A975GTT3</accession>
<gene>
    <name evidence="1" type="ORF">dnm_085380</name>
</gene>
<dbReference type="AlphaFoldDB" id="A0A975GTT3"/>
<protein>
    <submittedName>
        <fullName evidence="1">Uncharacterized protein</fullName>
    </submittedName>
</protein>
<dbReference type="EMBL" id="CP061800">
    <property type="protein sequence ID" value="QTA92458.1"/>
    <property type="molecule type" value="Genomic_DNA"/>
</dbReference>
<dbReference type="Proteomes" id="UP000663722">
    <property type="component" value="Chromosome"/>
</dbReference>
<evidence type="ECO:0000313" key="2">
    <source>
        <dbReference type="Proteomes" id="UP000663722"/>
    </source>
</evidence>
<organism evidence="1 2">
    <name type="scientific">Desulfonema magnum</name>
    <dbReference type="NCBI Taxonomy" id="45655"/>
    <lineage>
        <taxon>Bacteria</taxon>
        <taxon>Pseudomonadati</taxon>
        <taxon>Thermodesulfobacteriota</taxon>
        <taxon>Desulfobacteria</taxon>
        <taxon>Desulfobacterales</taxon>
        <taxon>Desulfococcaceae</taxon>
        <taxon>Desulfonema</taxon>
    </lineage>
</organism>
<reference evidence="1" key="1">
    <citation type="journal article" date="2021" name="Microb. Physiol.">
        <title>Proteogenomic Insights into the Physiology of Marine, Sulfate-Reducing, Filamentous Desulfonema limicola and Desulfonema magnum.</title>
        <authorList>
            <person name="Schnaars V."/>
            <person name="Wohlbrand L."/>
            <person name="Scheve S."/>
            <person name="Hinrichs C."/>
            <person name="Reinhardt R."/>
            <person name="Rabus R."/>
        </authorList>
    </citation>
    <scope>NUCLEOTIDE SEQUENCE</scope>
    <source>
        <strain evidence="1">4be13</strain>
    </source>
</reference>
<proteinExistence type="predicted"/>
<evidence type="ECO:0000313" key="1">
    <source>
        <dbReference type="EMBL" id="QTA92458.1"/>
    </source>
</evidence>